<protein>
    <submittedName>
        <fullName evidence="4">2-amino-4-deoxychorismate dehydrogenase</fullName>
    </submittedName>
</protein>
<dbReference type="AlphaFoldDB" id="A0A6C2TY22"/>
<reference evidence="4 5" key="1">
    <citation type="submission" date="2019-04" db="EMBL/GenBank/DDBJ databases">
        <authorList>
            <person name="Van Vliet M D."/>
        </authorList>
    </citation>
    <scope>NUCLEOTIDE SEQUENCE [LARGE SCALE GENOMIC DNA]</scope>
    <source>
        <strain evidence="4 5">F1</strain>
    </source>
</reference>
<name>A0A6C2TY22_PONDE</name>
<evidence type="ECO:0000259" key="3">
    <source>
        <dbReference type="Pfam" id="PF03358"/>
    </source>
</evidence>
<dbReference type="SUPFAM" id="SSF52218">
    <property type="entry name" value="Flavoproteins"/>
    <property type="match status" value="1"/>
</dbReference>
<organism evidence="4 5">
    <name type="scientific">Pontiella desulfatans</name>
    <dbReference type="NCBI Taxonomy" id="2750659"/>
    <lineage>
        <taxon>Bacteria</taxon>
        <taxon>Pseudomonadati</taxon>
        <taxon>Kiritimatiellota</taxon>
        <taxon>Kiritimatiellia</taxon>
        <taxon>Kiritimatiellales</taxon>
        <taxon>Pontiellaceae</taxon>
        <taxon>Pontiella</taxon>
    </lineage>
</organism>
<dbReference type="Gene3D" id="3.40.50.360">
    <property type="match status" value="1"/>
</dbReference>
<keyword evidence="5" id="KW-1185">Reference proteome</keyword>
<dbReference type="InterPro" id="IPR051796">
    <property type="entry name" value="ISF_SsuE-like"/>
</dbReference>
<evidence type="ECO:0000256" key="2">
    <source>
        <dbReference type="ARBA" id="ARBA00022643"/>
    </source>
</evidence>
<sequence length="211" mass="22995">MNVVGFNGSPHENGNTALAMKLVFGELEKAGIETELIHVGKEKLRGCMSCHACLKSQDGTCVFDDDPVNGWIQKMAEADGILLGSPVHFSGVGGTMKSFLDRAFYVAGVNGNLFRHKVGASVAAVRRSGGLPTVDAMNKFINYAEMIMPASNYWNVAHGLRGGEVEQDEEGVQIMEVLGKNMAWIMKLMEYGKEHIPAPEPVAKAWTHFIR</sequence>
<proteinExistence type="predicted"/>
<keyword evidence="1" id="KW-0285">Flavoprotein</keyword>
<accession>A0A6C2TY22</accession>
<dbReference type="GO" id="GO:0016491">
    <property type="term" value="F:oxidoreductase activity"/>
    <property type="evidence" value="ECO:0007669"/>
    <property type="project" value="InterPro"/>
</dbReference>
<feature type="domain" description="NADPH-dependent FMN reductase-like" evidence="3">
    <location>
        <begin position="1"/>
        <end position="159"/>
    </location>
</feature>
<dbReference type="EMBL" id="CAAHFG010000001">
    <property type="protein sequence ID" value="VGO12241.1"/>
    <property type="molecule type" value="Genomic_DNA"/>
</dbReference>
<dbReference type="InterPro" id="IPR029039">
    <property type="entry name" value="Flavoprotein-like_sf"/>
</dbReference>
<dbReference type="InterPro" id="IPR005025">
    <property type="entry name" value="FMN_Rdtase-like_dom"/>
</dbReference>
<dbReference type="PANTHER" id="PTHR43278:SF4">
    <property type="entry name" value="NAD(P)H-DEPENDENT FMN-CONTAINING OXIDOREDUCTASE YWQN-RELATED"/>
    <property type="match status" value="1"/>
</dbReference>
<evidence type="ECO:0000313" key="4">
    <source>
        <dbReference type="EMBL" id="VGO12241.1"/>
    </source>
</evidence>
<dbReference type="PANTHER" id="PTHR43278">
    <property type="entry name" value="NAD(P)H-DEPENDENT FMN-CONTAINING OXIDOREDUCTASE YWQN-RELATED"/>
    <property type="match status" value="1"/>
</dbReference>
<evidence type="ECO:0000256" key="1">
    <source>
        <dbReference type="ARBA" id="ARBA00022630"/>
    </source>
</evidence>
<dbReference type="Pfam" id="PF03358">
    <property type="entry name" value="FMN_red"/>
    <property type="match status" value="1"/>
</dbReference>
<keyword evidence="2" id="KW-0288">FMN</keyword>
<gene>
    <name evidence="4" type="primary">sgcG</name>
    <name evidence="4" type="ORF">PDESU_00792</name>
</gene>
<dbReference type="Proteomes" id="UP000366872">
    <property type="component" value="Unassembled WGS sequence"/>
</dbReference>
<evidence type="ECO:0000313" key="5">
    <source>
        <dbReference type="Proteomes" id="UP000366872"/>
    </source>
</evidence>
<dbReference type="RefSeq" id="WP_136077925.1">
    <property type="nucleotide sequence ID" value="NZ_CAAHFG010000001.1"/>
</dbReference>